<dbReference type="EMBL" id="CP118712">
    <property type="protein sequence ID" value="WGK86749.1"/>
    <property type="molecule type" value="Genomic_DNA"/>
</dbReference>
<proteinExistence type="predicted"/>
<dbReference type="Proteomes" id="UP001239257">
    <property type="component" value="Chromosome 2"/>
</dbReference>
<dbReference type="Proteomes" id="UP001140978">
    <property type="component" value="Unassembled WGS sequence"/>
</dbReference>
<dbReference type="GeneID" id="79918602"/>
<dbReference type="EMBL" id="CP118710">
    <property type="protein sequence ID" value="WGK83599.1"/>
    <property type="molecule type" value="Genomic_DNA"/>
</dbReference>
<organism evidence="2 6">
    <name type="scientific">Vibrio aestuarianus</name>
    <dbReference type="NCBI Taxonomy" id="28171"/>
    <lineage>
        <taxon>Bacteria</taxon>
        <taxon>Pseudomonadati</taxon>
        <taxon>Pseudomonadota</taxon>
        <taxon>Gammaproteobacteria</taxon>
        <taxon>Vibrionales</taxon>
        <taxon>Vibrionaceae</taxon>
        <taxon>Vibrio</taxon>
    </lineage>
</organism>
<name>A0A9X4F807_9VIBR</name>
<evidence type="ECO:0000313" key="1">
    <source>
        <dbReference type="EMBL" id="MDE1241332.1"/>
    </source>
</evidence>
<evidence type="ECO:0000313" key="2">
    <source>
        <dbReference type="EMBL" id="MDE1345953.1"/>
    </source>
</evidence>
<evidence type="ECO:0000313" key="3">
    <source>
        <dbReference type="EMBL" id="MDE1357567.1"/>
    </source>
</evidence>
<dbReference type="AlphaFoldDB" id="A0A9X4F807"/>
<dbReference type="Proteomes" id="UP001140973">
    <property type="component" value="Unassembled WGS sequence"/>
</dbReference>
<dbReference type="RefSeq" id="WP_168524333.1">
    <property type="nucleotide sequence ID" value="NZ_CALYLA010000025.1"/>
</dbReference>
<dbReference type="Proteomes" id="UP001140979">
    <property type="component" value="Unassembled WGS sequence"/>
</dbReference>
<evidence type="ECO:0000313" key="6">
    <source>
        <dbReference type="Proteomes" id="UP001140978"/>
    </source>
</evidence>
<dbReference type="EMBL" id="JAKNAX010000011">
    <property type="protein sequence ID" value="MDE1345953.1"/>
    <property type="molecule type" value="Genomic_DNA"/>
</dbReference>
<dbReference type="EMBL" id="JAKNAP010000028">
    <property type="protein sequence ID" value="MDE1357567.1"/>
    <property type="molecule type" value="Genomic_DNA"/>
</dbReference>
<evidence type="ECO:0000313" key="5">
    <source>
        <dbReference type="EMBL" id="WGK86749.1"/>
    </source>
</evidence>
<accession>A0A9X4F807</accession>
<dbReference type="Proteomes" id="UP001241226">
    <property type="component" value="Chromosome 2"/>
</dbReference>
<gene>
    <name evidence="3" type="ORF">L9W73_09665</name>
    <name evidence="1" type="ORF">L9W94_04045</name>
    <name evidence="2" type="ORF">L9X51_05820</name>
    <name evidence="4" type="ORF">PYE51_14365</name>
    <name evidence="5" type="ORF">PYE67_17515</name>
</gene>
<evidence type="ECO:0000313" key="7">
    <source>
        <dbReference type="Proteomes" id="UP001241226"/>
    </source>
</evidence>
<evidence type="ECO:0000313" key="4">
    <source>
        <dbReference type="EMBL" id="WGK83599.1"/>
    </source>
</evidence>
<sequence>MHNAIKICALALALFAGYFSSDILHWLSSYSTQRDISQYCQLSSKPCQQGEVSMTLAQDTSQPLVANTLTVDWPKAQSDKLVLSLKGLEMDMGIAKYVLTKNENGLYTTEVILPVCTTEQMTWIGDLSDGSTQVFPAIRMER</sequence>
<dbReference type="EMBL" id="JAKNBA010000004">
    <property type="protein sequence ID" value="MDE1241332.1"/>
    <property type="molecule type" value="Genomic_DNA"/>
</dbReference>
<protein>
    <submittedName>
        <fullName evidence="2">Uncharacterized protein</fullName>
    </submittedName>
</protein>
<reference evidence="2 7" key="1">
    <citation type="submission" date="2022-02" db="EMBL/GenBank/DDBJ databases">
        <title>Emergence and expansion in Europe of a Vibrio aestuarianus clonal complex pathogenic for oysters.</title>
        <authorList>
            <person name="Mesnil A."/>
            <person name="Travers M.-A."/>
        </authorList>
    </citation>
    <scope>NUCLEOTIDE SEQUENCE</scope>
    <source>
        <strain evidence="3">151-ITT-15-cp-1</strain>
        <strain evidence="1">19_064_11T1</strain>
        <strain evidence="2">19_064_15T1</strain>
        <strain evidence="5 7">U17</strain>
        <strain evidence="4">U29</strain>
    </source>
</reference>